<dbReference type="SUPFAM" id="SSF52047">
    <property type="entry name" value="RNI-like"/>
    <property type="match status" value="1"/>
</dbReference>
<dbReference type="PANTHER" id="PTHR24114:SF2">
    <property type="entry name" value="F-BOX DOMAIN-CONTAINING PROTEIN-RELATED"/>
    <property type="match status" value="1"/>
</dbReference>
<dbReference type="InterPro" id="IPR052394">
    <property type="entry name" value="LRR-containing"/>
</dbReference>
<feature type="region of interest" description="Disordered" evidence="1">
    <location>
        <begin position="1"/>
        <end position="74"/>
    </location>
</feature>
<dbReference type="PANTHER" id="PTHR24114">
    <property type="entry name" value="LEUCINE RICH REPEAT FAMILY PROTEIN"/>
    <property type="match status" value="1"/>
</dbReference>
<dbReference type="Gene3D" id="3.80.10.10">
    <property type="entry name" value="Ribonuclease Inhibitor"/>
    <property type="match status" value="1"/>
</dbReference>
<reference evidence="2" key="1">
    <citation type="submission" date="2021-01" db="EMBL/GenBank/DDBJ databases">
        <authorList>
            <person name="Corre E."/>
            <person name="Pelletier E."/>
            <person name="Niang G."/>
            <person name="Scheremetjew M."/>
            <person name="Finn R."/>
            <person name="Kale V."/>
            <person name="Holt S."/>
            <person name="Cochrane G."/>
            <person name="Meng A."/>
            <person name="Brown T."/>
            <person name="Cohen L."/>
        </authorList>
    </citation>
    <scope>NUCLEOTIDE SEQUENCE</scope>
    <source>
        <strain evidence="2">UTEX LB 985</strain>
    </source>
</reference>
<organism evidence="2">
    <name type="scientific">Haptolina brevifila</name>
    <dbReference type="NCBI Taxonomy" id="156173"/>
    <lineage>
        <taxon>Eukaryota</taxon>
        <taxon>Haptista</taxon>
        <taxon>Haptophyta</taxon>
        <taxon>Prymnesiophyceae</taxon>
        <taxon>Prymnesiales</taxon>
        <taxon>Prymnesiaceae</taxon>
        <taxon>Haptolina</taxon>
    </lineage>
</organism>
<proteinExistence type="predicted"/>
<feature type="compositionally biased region" description="Polar residues" evidence="1">
    <location>
        <begin position="1"/>
        <end position="11"/>
    </location>
</feature>
<protein>
    <submittedName>
        <fullName evidence="2">Uncharacterized protein</fullName>
    </submittedName>
</protein>
<dbReference type="EMBL" id="HBGU01042854">
    <property type="protein sequence ID" value="CAD9474083.1"/>
    <property type="molecule type" value="Transcribed_RNA"/>
</dbReference>
<name>A0A7S2GX08_9EUKA</name>
<gene>
    <name evidence="2" type="ORF">CBRE1094_LOCUS23368</name>
</gene>
<dbReference type="InterPro" id="IPR032675">
    <property type="entry name" value="LRR_dom_sf"/>
</dbReference>
<evidence type="ECO:0000313" key="2">
    <source>
        <dbReference type="EMBL" id="CAD9474083.1"/>
    </source>
</evidence>
<evidence type="ECO:0000256" key="1">
    <source>
        <dbReference type="SAM" id="MobiDB-lite"/>
    </source>
</evidence>
<sequence>MTQSLQEQLNAMSVAPASPEVDDAVPKRVSQRRRSKSMELMQTSMVMADNDLQGQDAGSDDERSPSSPPTKPMPKVAVLLASPAFPKGIEDYIKSKEVLLSKTSPVLLSDADGSALAGIIEANMVTKMVLASNSLGDGAASKIGAALKANTSLTYLSLHKNNIGKVGTDELAAGLRVNKGLKTLKLTANPLSPTAVEDLSAANLARATPIPKSLDGIITDMGVIG</sequence>
<accession>A0A7S2GX08</accession>
<dbReference type="AlphaFoldDB" id="A0A7S2GX08"/>